<evidence type="ECO:0000256" key="3">
    <source>
        <dbReference type="ARBA" id="ARBA00023172"/>
    </source>
</evidence>
<dbReference type="Pfam" id="PF17293">
    <property type="entry name" value="Arm-DNA-bind_5"/>
    <property type="match status" value="1"/>
</dbReference>
<comment type="caution">
    <text evidence="5">The sequence shown here is derived from an EMBL/GenBank/DDBJ whole genome shotgun (WGS) entry which is preliminary data.</text>
</comment>
<evidence type="ECO:0000259" key="4">
    <source>
        <dbReference type="PROSITE" id="PS51898"/>
    </source>
</evidence>
<dbReference type="RefSeq" id="WP_149089546.1">
    <property type="nucleotide sequence ID" value="NZ_VKKY01000001.1"/>
</dbReference>
<reference evidence="5 6" key="1">
    <citation type="submission" date="2019-07" db="EMBL/GenBank/DDBJ databases">
        <title>Rufibacter sp. nov., isolated from lake sediment.</title>
        <authorList>
            <person name="Qu J.-H."/>
        </authorList>
    </citation>
    <scope>NUCLEOTIDE SEQUENCE [LARGE SCALE GENOMIC DNA]</scope>
    <source>
        <strain evidence="5 6">NBS58-1</strain>
    </source>
</reference>
<dbReference type="Proteomes" id="UP000324133">
    <property type="component" value="Unassembled WGS sequence"/>
</dbReference>
<comment type="similarity">
    <text evidence="1">Belongs to the 'phage' integrase family.</text>
</comment>
<dbReference type="InterPro" id="IPR002104">
    <property type="entry name" value="Integrase_catalytic"/>
</dbReference>
<dbReference type="OrthoDB" id="1493636at2"/>
<dbReference type="AlphaFoldDB" id="A0A5B6TIR2"/>
<feature type="domain" description="Tyr recombinase" evidence="4">
    <location>
        <begin position="215"/>
        <end position="419"/>
    </location>
</feature>
<dbReference type="PANTHER" id="PTHR30349:SF64">
    <property type="entry name" value="PROPHAGE INTEGRASE INTD-RELATED"/>
    <property type="match status" value="1"/>
</dbReference>
<gene>
    <name evidence="5" type="ORF">FOA19_04330</name>
</gene>
<proteinExistence type="inferred from homology"/>
<dbReference type="GO" id="GO:0003677">
    <property type="term" value="F:DNA binding"/>
    <property type="evidence" value="ECO:0007669"/>
    <property type="project" value="UniProtKB-KW"/>
</dbReference>
<keyword evidence="3" id="KW-0233">DNA recombination</keyword>
<dbReference type="InterPro" id="IPR010998">
    <property type="entry name" value="Integrase_recombinase_N"/>
</dbReference>
<keyword evidence="2" id="KW-0238">DNA-binding</keyword>
<evidence type="ECO:0000313" key="5">
    <source>
        <dbReference type="EMBL" id="KAA3439906.1"/>
    </source>
</evidence>
<organism evidence="5 6">
    <name type="scientific">Rufibacter hautae</name>
    <dbReference type="NCBI Taxonomy" id="2595005"/>
    <lineage>
        <taxon>Bacteria</taxon>
        <taxon>Pseudomonadati</taxon>
        <taxon>Bacteroidota</taxon>
        <taxon>Cytophagia</taxon>
        <taxon>Cytophagales</taxon>
        <taxon>Hymenobacteraceae</taxon>
        <taxon>Rufibacter</taxon>
    </lineage>
</organism>
<dbReference type="Pfam" id="PF13102">
    <property type="entry name" value="Phage_int_SAM_5"/>
    <property type="match status" value="1"/>
</dbReference>
<dbReference type="Pfam" id="PF00589">
    <property type="entry name" value="Phage_integrase"/>
    <property type="match status" value="1"/>
</dbReference>
<dbReference type="EMBL" id="VKKY01000001">
    <property type="protein sequence ID" value="KAA3439906.1"/>
    <property type="molecule type" value="Genomic_DNA"/>
</dbReference>
<dbReference type="InterPro" id="IPR011010">
    <property type="entry name" value="DNA_brk_join_enz"/>
</dbReference>
<dbReference type="InterPro" id="IPR035386">
    <property type="entry name" value="Arm-DNA-bind_5"/>
</dbReference>
<evidence type="ECO:0000256" key="2">
    <source>
        <dbReference type="ARBA" id="ARBA00023125"/>
    </source>
</evidence>
<dbReference type="InterPro" id="IPR025269">
    <property type="entry name" value="SAM-like_dom"/>
</dbReference>
<protein>
    <submittedName>
        <fullName evidence="5">Site-specific integrase</fullName>
    </submittedName>
</protein>
<accession>A0A5B6TIR2</accession>
<dbReference type="PANTHER" id="PTHR30349">
    <property type="entry name" value="PHAGE INTEGRASE-RELATED"/>
    <property type="match status" value="1"/>
</dbReference>
<dbReference type="SUPFAM" id="SSF56349">
    <property type="entry name" value="DNA breaking-rejoining enzymes"/>
    <property type="match status" value="1"/>
</dbReference>
<dbReference type="PROSITE" id="PS51898">
    <property type="entry name" value="TYR_RECOMBINASE"/>
    <property type="match status" value="1"/>
</dbReference>
<dbReference type="Gene3D" id="1.10.443.10">
    <property type="entry name" value="Intergrase catalytic core"/>
    <property type="match status" value="1"/>
</dbReference>
<dbReference type="InterPro" id="IPR013762">
    <property type="entry name" value="Integrase-like_cat_sf"/>
</dbReference>
<dbReference type="GO" id="GO:0015074">
    <property type="term" value="P:DNA integration"/>
    <property type="evidence" value="ECO:0007669"/>
    <property type="project" value="InterPro"/>
</dbReference>
<dbReference type="GO" id="GO:0006310">
    <property type="term" value="P:DNA recombination"/>
    <property type="evidence" value="ECO:0007669"/>
    <property type="project" value="UniProtKB-KW"/>
</dbReference>
<evidence type="ECO:0000256" key="1">
    <source>
        <dbReference type="ARBA" id="ARBA00008857"/>
    </source>
</evidence>
<dbReference type="InterPro" id="IPR050090">
    <property type="entry name" value="Tyrosine_recombinase_XerCD"/>
</dbReference>
<evidence type="ECO:0000313" key="6">
    <source>
        <dbReference type="Proteomes" id="UP000324133"/>
    </source>
</evidence>
<sequence length="432" mass="50413">MTLNYYLDKPKAEGDTAIYLFLRTGKQTIKIKTGQYINPKYWNTKPDKNGNHVKRNFTGCVEFNAWLDNRRSEMLKLYNRLTADGNVSFEELREAVLSHHEEKEPERVVGLLEHLLGFIAVRSTELSKATLAKYKILHNHLDGFSRHLRFKLSFEAIDMRFFDLFRAYLIQEKKHTDNTLWKDFATLKTFMAWANDRGLHQNLTFRKFKVAQREAEMVYLTEEELMRLYNAELPLGSKLDRVRDCFCFGCFTGQRYSDIAKLRRSDVKGNRWLLRDDKTDKAHHIVPLNGFALAILEKYEGDTKPLPVISNQKSNEYIKDLCEMVGIDEPTTVTRKLGSDKLANSKRTVEDKVVTVVEREALPKYEFIGTHTARRTFITLSLEKGMRPEVVMRISGHTNYATFKKYIKISEKVTENEMNDIWRLPAQMKVVS</sequence>
<keyword evidence="6" id="KW-1185">Reference proteome</keyword>
<dbReference type="Gene3D" id="1.10.150.130">
    <property type="match status" value="1"/>
</dbReference>
<name>A0A5B6TIR2_9BACT</name>
<dbReference type="CDD" id="cd01185">
    <property type="entry name" value="INTN1_C_like"/>
    <property type="match status" value="1"/>
</dbReference>